<evidence type="ECO:0000256" key="5">
    <source>
        <dbReference type="ARBA" id="ARBA00023077"/>
    </source>
</evidence>
<dbReference type="Pfam" id="PF07715">
    <property type="entry name" value="Plug"/>
    <property type="match status" value="1"/>
</dbReference>
<dbReference type="InterPro" id="IPR039426">
    <property type="entry name" value="TonB-dep_rcpt-like"/>
</dbReference>
<evidence type="ECO:0000256" key="7">
    <source>
        <dbReference type="ARBA" id="ARBA00023237"/>
    </source>
</evidence>
<dbReference type="InterPro" id="IPR012910">
    <property type="entry name" value="Plug_dom"/>
</dbReference>
<dbReference type="Proteomes" id="UP000263900">
    <property type="component" value="Chromosome"/>
</dbReference>
<keyword evidence="13" id="KW-0675">Receptor</keyword>
<dbReference type="NCBIfam" id="TIGR04056">
    <property type="entry name" value="OMP_RagA_SusC"/>
    <property type="match status" value="1"/>
</dbReference>
<feature type="chain" id="PRO_5017640550" evidence="10">
    <location>
        <begin position="26"/>
        <end position="1007"/>
    </location>
</feature>
<dbReference type="Pfam" id="PF13620">
    <property type="entry name" value="CarboxypepD_reg"/>
    <property type="match status" value="1"/>
</dbReference>
<dbReference type="SUPFAM" id="SSF56935">
    <property type="entry name" value="Porins"/>
    <property type="match status" value="1"/>
</dbReference>
<proteinExistence type="inferred from homology"/>
<dbReference type="KEGG" id="pseg:D3H65_21140"/>
<dbReference type="AlphaFoldDB" id="A0A3B7MXD7"/>
<protein>
    <submittedName>
        <fullName evidence="13">TonB-dependent receptor</fullName>
    </submittedName>
</protein>
<evidence type="ECO:0000256" key="9">
    <source>
        <dbReference type="RuleBase" id="RU003357"/>
    </source>
</evidence>
<dbReference type="SUPFAM" id="SSF49464">
    <property type="entry name" value="Carboxypeptidase regulatory domain-like"/>
    <property type="match status" value="1"/>
</dbReference>
<evidence type="ECO:0000256" key="8">
    <source>
        <dbReference type="PROSITE-ProRule" id="PRU01360"/>
    </source>
</evidence>
<keyword evidence="2 8" id="KW-0813">Transport</keyword>
<evidence type="ECO:0000313" key="14">
    <source>
        <dbReference type="Proteomes" id="UP000263900"/>
    </source>
</evidence>
<dbReference type="Gene3D" id="2.60.40.1120">
    <property type="entry name" value="Carboxypeptidase-like, regulatory domain"/>
    <property type="match status" value="1"/>
</dbReference>
<dbReference type="GO" id="GO:0009279">
    <property type="term" value="C:cell outer membrane"/>
    <property type="evidence" value="ECO:0007669"/>
    <property type="project" value="UniProtKB-SubCell"/>
</dbReference>
<accession>A0A3B7MXD7</accession>
<name>A0A3B7MXD7_9BACT</name>
<dbReference type="Gene3D" id="2.170.130.10">
    <property type="entry name" value="TonB-dependent receptor, plug domain"/>
    <property type="match status" value="1"/>
</dbReference>
<dbReference type="InterPro" id="IPR000531">
    <property type="entry name" value="Beta-barrel_TonB"/>
</dbReference>
<dbReference type="InterPro" id="IPR037066">
    <property type="entry name" value="Plug_dom_sf"/>
</dbReference>
<evidence type="ECO:0000256" key="1">
    <source>
        <dbReference type="ARBA" id="ARBA00004571"/>
    </source>
</evidence>
<dbReference type="InterPro" id="IPR036942">
    <property type="entry name" value="Beta-barrel_TonB_sf"/>
</dbReference>
<evidence type="ECO:0000256" key="10">
    <source>
        <dbReference type="SAM" id="SignalP"/>
    </source>
</evidence>
<dbReference type="EMBL" id="CP032157">
    <property type="protein sequence ID" value="AXY76345.1"/>
    <property type="molecule type" value="Genomic_DNA"/>
</dbReference>
<evidence type="ECO:0000259" key="11">
    <source>
        <dbReference type="Pfam" id="PF00593"/>
    </source>
</evidence>
<dbReference type="OrthoDB" id="9768177at2"/>
<dbReference type="NCBIfam" id="TIGR04057">
    <property type="entry name" value="SusC_RagA_signa"/>
    <property type="match status" value="1"/>
</dbReference>
<dbReference type="InterPro" id="IPR008969">
    <property type="entry name" value="CarboxyPept-like_regulatory"/>
</dbReference>
<reference evidence="13 14" key="1">
    <citation type="submission" date="2018-09" db="EMBL/GenBank/DDBJ databases">
        <title>Genome sequencing of strain 6GH32-13.</title>
        <authorList>
            <person name="Weon H.-Y."/>
            <person name="Heo J."/>
            <person name="Kwon S.-W."/>
        </authorList>
    </citation>
    <scope>NUCLEOTIDE SEQUENCE [LARGE SCALE GENOMIC DNA]</scope>
    <source>
        <strain evidence="13 14">5GH32-13</strain>
    </source>
</reference>
<dbReference type="InterPro" id="IPR023996">
    <property type="entry name" value="TonB-dep_OMP_SusC/RagA"/>
</dbReference>
<keyword evidence="5 9" id="KW-0798">TonB box</keyword>
<dbReference type="RefSeq" id="WP_119052222.1">
    <property type="nucleotide sequence ID" value="NZ_CP032157.1"/>
</dbReference>
<gene>
    <name evidence="13" type="ORF">D3H65_21140</name>
</gene>
<keyword evidence="14" id="KW-1185">Reference proteome</keyword>
<evidence type="ECO:0000259" key="12">
    <source>
        <dbReference type="Pfam" id="PF07715"/>
    </source>
</evidence>
<feature type="signal peptide" evidence="10">
    <location>
        <begin position="1"/>
        <end position="25"/>
    </location>
</feature>
<sequence>MKHFNPRVTMWGVLLLMQMLLHATAFTQTTQTTAKGTVLNESSTPMPGVTVVVASEKGQFKRSAQTDTKGAFEFKGLATSSTYTFTFSHVGYAEKVVSGIKADGAGNITLDVKLEQSSTNTAAEVVVVGYGKSTKRDVTGAVKSIKAADFNRGIINTPEELLQGKVSGVNVTSASGEPGGMQSITVRGPGGIRTGSTPLFVIDGMPLDNASTGGATNPLATINPQDIESIDVLKDASATAIYGARGANGVVLVTTKRGKAGLTTMSYSFNGGFSKMANKLPVFDAAQYKKEITALSGDLRDFGGNTDWQNEVSQTAFTQNHNINLSGGTNKFTYYGSFGMQLQEGVLKKNTLKRYNGRMNMTQKLLDDRLTVEVNLSASNTVNARPPIGSLVGGALSTNPTIPAYGPDGKPYAFENGTNPVLLLELEKDITTVNRVLGNISGSLLLYKGLTYKLNFGIDNSTGTRDIQSKPSTVPLRLGGLQTYNTYNRNYLVENYLTYSTVLNRHSITALAGHSYQKIFLQGRNTSINNFTGTAVEPMYNPGLGSDMTLAGNRPGGYALVNELQSFFGRINYQFDGKYLFTATVRADGSSKFGSNNKYGTFPSFSGAWIISKESFMENSPFYNLKLRAGWGQTGNQEIPSKITQALFTAQGVSAATSYPLYPTNVYAQGTAFSRLANPDIQWEVSNQTDVGVDFEFFKGALTGTVDYFRKISDNILVEVTAGDPIQPVSTTWTNIDGMNIVNQGVELDLSYRHTTRGGFYYSVGGNVTFIKNEVKNSPFTVINTGFANTAGLTATPVNGYVNGQPIGTFYMREFLGLDANGFNLFRDVNGDGNITDDKDRVAVGAALPKTIYNAFITLGYKGFDLSANINGLSGNKVYNQTRNAIFYKALLVKGGNTTAQALDQPKEANSNNAQVSSRFVEDGKYLRLNNLSIGYNFNLQKLGLSKWVSAMRVSLTGQNLFVITPYTGYDPEVNTDRAEAGISSYGIDYLSYPKARSFLLGFNITF</sequence>
<keyword evidence="3 8" id="KW-1134">Transmembrane beta strand</keyword>
<organism evidence="13 14">
    <name type="scientific">Paraflavitalea soli</name>
    <dbReference type="NCBI Taxonomy" id="2315862"/>
    <lineage>
        <taxon>Bacteria</taxon>
        <taxon>Pseudomonadati</taxon>
        <taxon>Bacteroidota</taxon>
        <taxon>Chitinophagia</taxon>
        <taxon>Chitinophagales</taxon>
        <taxon>Chitinophagaceae</taxon>
        <taxon>Paraflavitalea</taxon>
    </lineage>
</organism>
<feature type="domain" description="TonB-dependent receptor-like beta-barrel" evidence="11">
    <location>
        <begin position="450"/>
        <end position="961"/>
    </location>
</feature>
<evidence type="ECO:0000256" key="4">
    <source>
        <dbReference type="ARBA" id="ARBA00022692"/>
    </source>
</evidence>
<evidence type="ECO:0000256" key="2">
    <source>
        <dbReference type="ARBA" id="ARBA00022448"/>
    </source>
</evidence>
<keyword evidence="7 8" id="KW-0998">Cell outer membrane</keyword>
<evidence type="ECO:0000256" key="6">
    <source>
        <dbReference type="ARBA" id="ARBA00023136"/>
    </source>
</evidence>
<dbReference type="PROSITE" id="PS52016">
    <property type="entry name" value="TONB_DEPENDENT_REC_3"/>
    <property type="match status" value="1"/>
</dbReference>
<evidence type="ECO:0000256" key="3">
    <source>
        <dbReference type="ARBA" id="ARBA00022452"/>
    </source>
</evidence>
<dbReference type="InterPro" id="IPR023997">
    <property type="entry name" value="TonB-dep_OMP_SusC/RagA_CS"/>
</dbReference>
<keyword evidence="10" id="KW-0732">Signal</keyword>
<comment type="subcellular location">
    <subcellularLocation>
        <location evidence="1 8">Cell outer membrane</location>
        <topology evidence="1 8">Multi-pass membrane protein</topology>
    </subcellularLocation>
</comment>
<feature type="domain" description="TonB-dependent receptor plug" evidence="12">
    <location>
        <begin position="135"/>
        <end position="250"/>
    </location>
</feature>
<keyword evidence="4 8" id="KW-0812">Transmembrane</keyword>
<dbReference type="Pfam" id="PF00593">
    <property type="entry name" value="TonB_dep_Rec_b-barrel"/>
    <property type="match status" value="1"/>
</dbReference>
<comment type="similarity">
    <text evidence="8 9">Belongs to the TonB-dependent receptor family.</text>
</comment>
<keyword evidence="6 8" id="KW-0472">Membrane</keyword>
<dbReference type="Gene3D" id="2.40.170.20">
    <property type="entry name" value="TonB-dependent receptor, beta-barrel domain"/>
    <property type="match status" value="1"/>
</dbReference>
<evidence type="ECO:0000313" key="13">
    <source>
        <dbReference type="EMBL" id="AXY76345.1"/>
    </source>
</evidence>